<reference evidence="2 3" key="1">
    <citation type="submission" date="2016-04" db="EMBL/GenBank/DDBJ databases">
        <title>Complete genome sequence of natural rubber-degrading, novel Gram-negative bacterium, Rhizobacter gummiphilus strain NS21.</title>
        <authorList>
            <person name="Tabata M."/>
            <person name="Kasai D."/>
            <person name="Fukuda M."/>
        </authorList>
    </citation>
    <scope>NUCLEOTIDE SEQUENCE [LARGE SCALE GENOMIC DNA]</scope>
    <source>
        <strain evidence="2 3">NS21</strain>
    </source>
</reference>
<proteinExistence type="predicted"/>
<protein>
    <submittedName>
        <fullName evidence="2">Uncharacterized protein</fullName>
    </submittedName>
</protein>
<dbReference type="AlphaFoldDB" id="A0A1W6LEI7"/>
<keyword evidence="1" id="KW-1133">Transmembrane helix</keyword>
<dbReference type="KEGG" id="rgu:A4W93_23530"/>
<feature type="transmembrane region" description="Helical" evidence="1">
    <location>
        <begin position="292"/>
        <end position="311"/>
    </location>
</feature>
<dbReference type="EMBL" id="CP015118">
    <property type="protein sequence ID" value="ARN22643.1"/>
    <property type="molecule type" value="Genomic_DNA"/>
</dbReference>
<feature type="transmembrane region" description="Helical" evidence="1">
    <location>
        <begin position="323"/>
        <end position="339"/>
    </location>
</feature>
<name>A0A1W6LEI7_9BURK</name>
<gene>
    <name evidence="2" type="ORF">A4W93_23530</name>
</gene>
<evidence type="ECO:0000256" key="1">
    <source>
        <dbReference type="SAM" id="Phobius"/>
    </source>
</evidence>
<keyword evidence="3" id="KW-1185">Reference proteome</keyword>
<dbReference type="STRING" id="946333.A4W93_23530"/>
<keyword evidence="1" id="KW-0472">Membrane</keyword>
<evidence type="ECO:0000313" key="2">
    <source>
        <dbReference type="EMBL" id="ARN22643.1"/>
    </source>
</evidence>
<feature type="transmembrane region" description="Helical" evidence="1">
    <location>
        <begin position="144"/>
        <end position="166"/>
    </location>
</feature>
<evidence type="ECO:0000313" key="3">
    <source>
        <dbReference type="Proteomes" id="UP000193427"/>
    </source>
</evidence>
<feature type="transmembrane region" description="Helical" evidence="1">
    <location>
        <begin position="178"/>
        <end position="203"/>
    </location>
</feature>
<sequence length="382" mass="40892">MAYGFGPMLALAFYVALLFADSPPNLVDLLSVITFELVVFVMYLMLLRRLLACVREIPVDEVNRSLKISVVLQIVFAVPIVASGGFGIFSEGARIEYIYAGSLPKYFTYAGLMVATTQAALLASRITHTGGIGWPGALALLMNLGLSVAAGSKGGAFLWMFSVAALVDYRRARIPKTLQLLVAVGGAGALVVSSIIIADFIGITTEQFTDLALSRFFLNNDARSLAFDLRSQVTAETGLLSESFRSLGNLFGSPPRNDPLGVLLYAQRLGVTNGSGANASLMALVTFYSTPGYATIPALFGSLAVGGLAWLFFHCARAMRHRANQGAVLTLGLIAVVMFSQDFLAFQVVMPLAIVTIAVMAMLDQRHDRSSRIHSKHVQPAA</sequence>
<keyword evidence="1" id="KW-0812">Transmembrane</keyword>
<dbReference type="Proteomes" id="UP000193427">
    <property type="component" value="Chromosome"/>
</dbReference>
<accession>A0A1W6LEI7</accession>
<feature type="transmembrane region" description="Helical" evidence="1">
    <location>
        <begin position="68"/>
        <end position="89"/>
    </location>
</feature>
<organism evidence="2 3">
    <name type="scientific">Piscinibacter gummiphilus</name>
    <dbReference type="NCBI Taxonomy" id="946333"/>
    <lineage>
        <taxon>Bacteria</taxon>
        <taxon>Pseudomonadati</taxon>
        <taxon>Pseudomonadota</taxon>
        <taxon>Betaproteobacteria</taxon>
        <taxon>Burkholderiales</taxon>
        <taxon>Sphaerotilaceae</taxon>
        <taxon>Piscinibacter</taxon>
    </lineage>
</organism>
<feature type="transmembrane region" description="Helical" evidence="1">
    <location>
        <begin position="345"/>
        <end position="363"/>
    </location>
</feature>
<feature type="transmembrane region" description="Helical" evidence="1">
    <location>
        <begin position="30"/>
        <end position="47"/>
    </location>
</feature>